<dbReference type="Proteomes" id="UP000762676">
    <property type="component" value="Unassembled WGS sequence"/>
</dbReference>
<gene>
    <name evidence="1" type="ORF">ElyMa_001546700</name>
</gene>
<protein>
    <submittedName>
        <fullName evidence="1">Uncharacterized protein</fullName>
    </submittedName>
</protein>
<organism evidence="1 2">
    <name type="scientific">Elysia marginata</name>
    <dbReference type="NCBI Taxonomy" id="1093978"/>
    <lineage>
        <taxon>Eukaryota</taxon>
        <taxon>Metazoa</taxon>
        <taxon>Spiralia</taxon>
        <taxon>Lophotrochozoa</taxon>
        <taxon>Mollusca</taxon>
        <taxon>Gastropoda</taxon>
        <taxon>Heterobranchia</taxon>
        <taxon>Euthyneura</taxon>
        <taxon>Panpulmonata</taxon>
        <taxon>Sacoglossa</taxon>
        <taxon>Placobranchoidea</taxon>
        <taxon>Plakobranchidae</taxon>
        <taxon>Elysia</taxon>
    </lineage>
</organism>
<name>A0AAV4JDP1_9GAST</name>
<proteinExistence type="predicted"/>
<sequence length="72" mass="7871">MYVIKINLAAETRVLGTKKKVLPGRLRFEMCTSPATPMGSHLLPPASLTGLVLSQASWAKDAEADWRSSGWE</sequence>
<comment type="caution">
    <text evidence="1">The sequence shown here is derived from an EMBL/GenBank/DDBJ whole genome shotgun (WGS) entry which is preliminary data.</text>
</comment>
<reference evidence="1 2" key="1">
    <citation type="journal article" date="2021" name="Elife">
        <title>Chloroplast acquisition without the gene transfer in kleptoplastic sea slugs, Plakobranchus ocellatus.</title>
        <authorList>
            <person name="Maeda T."/>
            <person name="Takahashi S."/>
            <person name="Yoshida T."/>
            <person name="Shimamura S."/>
            <person name="Takaki Y."/>
            <person name="Nagai Y."/>
            <person name="Toyoda A."/>
            <person name="Suzuki Y."/>
            <person name="Arimoto A."/>
            <person name="Ishii H."/>
            <person name="Satoh N."/>
            <person name="Nishiyama T."/>
            <person name="Hasebe M."/>
            <person name="Maruyama T."/>
            <person name="Minagawa J."/>
            <person name="Obokata J."/>
            <person name="Shigenobu S."/>
        </authorList>
    </citation>
    <scope>NUCLEOTIDE SEQUENCE [LARGE SCALE GENOMIC DNA]</scope>
</reference>
<dbReference type="EMBL" id="BMAT01003074">
    <property type="protein sequence ID" value="GFS19511.1"/>
    <property type="molecule type" value="Genomic_DNA"/>
</dbReference>
<accession>A0AAV4JDP1</accession>
<dbReference type="AlphaFoldDB" id="A0AAV4JDP1"/>
<evidence type="ECO:0000313" key="2">
    <source>
        <dbReference type="Proteomes" id="UP000762676"/>
    </source>
</evidence>
<evidence type="ECO:0000313" key="1">
    <source>
        <dbReference type="EMBL" id="GFS19511.1"/>
    </source>
</evidence>
<keyword evidence="2" id="KW-1185">Reference proteome</keyword>